<dbReference type="Gene3D" id="3.30.465.10">
    <property type="match status" value="1"/>
</dbReference>
<evidence type="ECO:0000259" key="4">
    <source>
        <dbReference type="PROSITE" id="PS51387"/>
    </source>
</evidence>
<dbReference type="Gene3D" id="3.30.390.50">
    <property type="entry name" value="CO dehydrogenase flavoprotein, C-terminal domain"/>
    <property type="match status" value="1"/>
</dbReference>
<keyword evidence="1" id="KW-0285">Flavoprotein</keyword>
<dbReference type="InterPro" id="IPR005107">
    <property type="entry name" value="CO_DH_flav_C"/>
</dbReference>
<dbReference type="GO" id="GO:0071949">
    <property type="term" value="F:FAD binding"/>
    <property type="evidence" value="ECO:0007669"/>
    <property type="project" value="InterPro"/>
</dbReference>
<reference evidence="5" key="2">
    <citation type="journal article" date="2014" name="ISME J.">
        <title>Microbial stratification in low pH oxic and suboxic macroscopic growths along an acid mine drainage.</title>
        <authorList>
            <person name="Mendez-Garcia C."/>
            <person name="Mesa V."/>
            <person name="Sprenger R.R."/>
            <person name="Richter M."/>
            <person name="Diez M.S."/>
            <person name="Solano J."/>
            <person name="Bargiela R."/>
            <person name="Golyshina O.V."/>
            <person name="Manteca A."/>
            <person name="Ramos J.L."/>
            <person name="Gallego J.R."/>
            <person name="Llorente I."/>
            <person name="Martins Dos Santos V.A."/>
            <person name="Jensen O.N."/>
            <person name="Pelaez A.I."/>
            <person name="Sanchez J."/>
            <person name="Ferrer M."/>
        </authorList>
    </citation>
    <scope>NUCLEOTIDE SEQUENCE</scope>
</reference>
<dbReference type="InterPro" id="IPR036318">
    <property type="entry name" value="FAD-bd_PCMH-like_sf"/>
</dbReference>
<dbReference type="InterPro" id="IPR016166">
    <property type="entry name" value="FAD-bd_PCMH"/>
</dbReference>
<dbReference type="SUPFAM" id="SSF56176">
    <property type="entry name" value="FAD-binding/transporter-associated domain-like"/>
    <property type="match status" value="1"/>
</dbReference>
<dbReference type="PANTHER" id="PTHR42659">
    <property type="entry name" value="XANTHINE DEHYDROGENASE SUBUNIT C-RELATED"/>
    <property type="match status" value="1"/>
</dbReference>
<dbReference type="InterPro" id="IPR051312">
    <property type="entry name" value="Diverse_Substr_Oxidored"/>
</dbReference>
<feature type="non-terminal residue" evidence="5">
    <location>
        <position position="1"/>
    </location>
</feature>
<feature type="domain" description="FAD-binding PCMH-type" evidence="4">
    <location>
        <begin position="1"/>
        <end position="100"/>
    </location>
</feature>
<dbReference type="AlphaFoldDB" id="T0YYT9"/>
<evidence type="ECO:0000313" key="5">
    <source>
        <dbReference type="EMBL" id="EQD40826.1"/>
    </source>
</evidence>
<name>T0YYT9_9ZZZZ</name>
<accession>T0YYT9</accession>
<dbReference type="EMBL" id="AUZZ01007848">
    <property type="protein sequence ID" value="EQD40826.1"/>
    <property type="molecule type" value="Genomic_DNA"/>
</dbReference>
<comment type="caution">
    <text evidence="5">The sequence shown here is derived from an EMBL/GenBank/DDBJ whole genome shotgun (WGS) entry which is preliminary data.</text>
</comment>
<evidence type="ECO:0000256" key="3">
    <source>
        <dbReference type="ARBA" id="ARBA00023002"/>
    </source>
</evidence>
<keyword evidence="2" id="KW-0274">FAD</keyword>
<dbReference type="SUPFAM" id="SSF55447">
    <property type="entry name" value="CO dehydrogenase flavoprotein C-terminal domain-like"/>
    <property type="match status" value="1"/>
</dbReference>
<protein>
    <submittedName>
        <fullName evidence="5">Molybdopterin dehydrogenase FAD-binding protein</fullName>
    </submittedName>
</protein>
<evidence type="ECO:0000256" key="2">
    <source>
        <dbReference type="ARBA" id="ARBA00022827"/>
    </source>
</evidence>
<proteinExistence type="predicted"/>
<dbReference type="Pfam" id="PF03450">
    <property type="entry name" value="CO_deh_flav_C"/>
    <property type="match status" value="1"/>
</dbReference>
<sequence>YDEIDHSRDVRAGHDIVARVAAHIEDQQIRNRGTIGGNCCLSDPTNNLPPLLVALDATMNIRSAGGSRQVAAEDFFKGYFLTALEPGELLTSITIPPLRSGVGAGYVSVAVAADSKAIVRAAVRVEVKGVIVEARVVLARVASVPVRHRGMEDALRGAPPTAESVRAAAATIGDEVEPISDSHGSSQYRREMARVVAQRAVLEAIAEGGGK</sequence>
<dbReference type="PANTHER" id="PTHR42659:SF2">
    <property type="entry name" value="XANTHINE DEHYDROGENASE SUBUNIT C-RELATED"/>
    <property type="match status" value="1"/>
</dbReference>
<dbReference type="GO" id="GO:0016491">
    <property type="term" value="F:oxidoreductase activity"/>
    <property type="evidence" value="ECO:0007669"/>
    <property type="project" value="UniProtKB-KW"/>
</dbReference>
<dbReference type="SMART" id="SM01092">
    <property type="entry name" value="CO_deh_flav_C"/>
    <property type="match status" value="1"/>
</dbReference>
<dbReference type="InterPro" id="IPR016169">
    <property type="entry name" value="FAD-bd_PCMH_sub2"/>
</dbReference>
<dbReference type="PROSITE" id="PS51387">
    <property type="entry name" value="FAD_PCMH"/>
    <property type="match status" value="1"/>
</dbReference>
<evidence type="ECO:0000256" key="1">
    <source>
        <dbReference type="ARBA" id="ARBA00022630"/>
    </source>
</evidence>
<reference evidence="5" key="1">
    <citation type="submission" date="2013-08" db="EMBL/GenBank/DDBJ databases">
        <authorList>
            <person name="Mendez C."/>
            <person name="Richter M."/>
            <person name="Ferrer M."/>
            <person name="Sanchez J."/>
        </authorList>
    </citation>
    <scope>NUCLEOTIDE SEQUENCE</scope>
</reference>
<organism evidence="5">
    <name type="scientific">mine drainage metagenome</name>
    <dbReference type="NCBI Taxonomy" id="410659"/>
    <lineage>
        <taxon>unclassified sequences</taxon>
        <taxon>metagenomes</taxon>
        <taxon>ecological metagenomes</taxon>
    </lineage>
</organism>
<gene>
    <name evidence="5" type="ORF">B2A_10901</name>
</gene>
<keyword evidence="3" id="KW-0560">Oxidoreductase</keyword>
<dbReference type="InterPro" id="IPR002346">
    <property type="entry name" value="Mopterin_DH_FAD-bd"/>
</dbReference>
<dbReference type="Pfam" id="PF00941">
    <property type="entry name" value="FAD_binding_5"/>
    <property type="match status" value="1"/>
</dbReference>
<dbReference type="InterPro" id="IPR036683">
    <property type="entry name" value="CO_DH_flav_C_dom_sf"/>
</dbReference>